<reference evidence="1" key="2">
    <citation type="journal article" date="2015" name="Data Brief">
        <title>Shoot transcriptome of the giant reed, Arundo donax.</title>
        <authorList>
            <person name="Barrero R.A."/>
            <person name="Guerrero F.D."/>
            <person name="Moolhuijzen P."/>
            <person name="Goolsby J.A."/>
            <person name="Tidwell J."/>
            <person name="Bellgard S.E."/>
            <person name="Bellgard M.I."/>
        </authorList>
    </citation>
    <scope>NUCLEOTIDE SEQUENCE</scope>
    <source>
        <tissue evidence="1">Shoot tissue taken approximately 20 cm above the soil surface</tissue>
    </source>
</reference>
<dbReference type="AlphaFoldDB" id="A0A0A8YWG6"/>
<reference evidence="1" key="1">
    <citation type="submission" date="2014-09" db="EMBL/GenBank/DDBJ databases">
        <authorList>
            <person name="Magalhaes I.L.F."/>
            <person name="Oliveira U."/>
            <person name="Santos F.R."/>
            <person name="Vidigal T.H.D.A."/>
            <person name="Brescovit A.D."/>
            <person name="Santos A.J."/>
        </authorList>
    </citation>
    <scope>NUCLEOTIDE SEQUENCE</scope>
    <source>
        <tissue evidence="1">Shoot tissue taken approximately 20 cm above the soil surface</tissue>
    </source>
</reference>
<protein>
    <submittedName>
        <fullName evidence="1">Uncharacterized protein</fullName>
    </submittedName>
</protein>
<proteinExistence type="predicted"/>
<dbReference type="EMBL" id="GBRH01266421">
    <property type="protein sequence ID" value="JAD31474.1"/>
    <property type="molecule type" value="Transcribed_RNA"/>
</dbReference>
<accession>A0A0A8YWG6</accession>
<evidence type="ECO:0000313" key="1">
    <source>
        <dbReference type="EMBL" id="JAD31474.1"/>
    </source>
</evidence>
<name>A0A0A8YWG6_ARUDO</name>
<sequence>MSCCTMLPIVEPSSPEFARRRHRRPFLWSSRT</sequence>
<organism evidence="1">
    <name type="scientific">Arundo donax</name>
    <name type="common">Giant reed</name>
    <name type="synonym">Donax arundinaceus</name>
    <dbReference type="NCBI Taxonomy" id="35708"/>
    <lineage>
        <taxon>Eukaryota</taxon>
        <taxon>Viridiplantae</taxon>
        <taxon>Streptophyta</taxon>
        <taxon>Embryophyta</taxon>
        <taxon>Tracheophyta</taxon>
        <taxon>Spermatophyta</taxon>
        <taxon>Magnoliopsida</taxon>
        <taxon>Liliopsida</taxon>
        <taxon>Poales</taxon>
        <taxon>Poaceae</taxon>
        <taxon>PACMAD clade</taxon>
        <taxon>Arundinoideae</taxon>
        <taxon>Arundineae</taxon>
        <taxon>Arundo</taxon>
    </lineage>
</organism>